<dbReference type="PANTHER" id="PTHR34009">
    <property type="entry name" value="PROTEIN STAR"/>
    <property type="match status" value="1"/>
</dbReference>
<dbReference type="Gene3D" id="3.40.50.150">
    <property type="entry name" value="Vaccinia Virus protein VP39"/>
    <property type="match status" value="1"/>
</dbReference>
<gene>
    <name evidence="3" type="primary">S</name>
    <name evidence="3" type="ORF">SNAT2548_LOCUS20356</name>
</gene>
<reference evidence="3" key="1">
    <citation type="submission" date="2021-02" db="EMBL/GenBank/DDBJ databases">
        <authorList>
            <person name="Dougan E. K."/>
            <person name="Rhodes N."/>
            <person name="Thang M."/>
            <person name="Chan C."/>
        </authorList>
    </citation>
    <scope>NUCLEOTIDE SEQUENCE</scope>
</reference>
<dbReference type="GO" id="GO:0031902">
    <property type="term" value="C:late endosome membrane"/>
    <property type="evidence" value="ECO:0007669"/>
    <property type="project" value="TreeGrafter"/>
</dbReference>
<evidence type="ECO:0000313" key="4">
    <source>
        <dbReference type="Proteomes" id="UP000604046"/>
    </source>
</evidence>
<dbReference type="SUPFAM" id="SSF53335">
    <property type="entry name" value="S-adenosyl-L-methionine-dependent methyltransferases"/>
    <property type="match status" value="1"/>
</dbReference>
<protein>
    <submittedName>
        <fullName evidence="3">S protein</fullName>
    </submittedName>
</protein>
<feature type="domain" description="Methyltransferase FkbM" evidence="2">
    <location>
        <begin position="102"/>
        <end position="272"/>
    </location>
</feature>
<dbReference type="GO" id="GO:0016197">
    <property type="term" value="P:endosomal transport"/>
    <property type="evidence" value="ECO:0007669"/>
    <property type="project" value="TreeGrafter"/>
</dbReference>
<dbReference type="AlphaFoldDB" id="A0A812Q8R4"/>
<dbReference type="GO" id="GO:0005794">
    <property type="term" value="C:Golgi apparatus"/>
    <property type="evidence" value="ECO:0007669"/>
    <property type="project" value="TreeGrafter"/>
</dbReference>
<dbReference type="NCBIfam" id="TIGR01444">
    <property type="entry name" value="fkbM_fam"/>
    <property type="match status" value="1"/>
</dbReference>
<comment type="caution">
    <text evidence="3">The sequence shown here is derived from an EMBL/GenBank/DDBJ whole genome shotgun (WGS) entry which is preliminary data.</text>
</comment>
<accession>A0A812Q8R4</accession>
<evidence type="ECO:0000313" key="3">
    <source>
        <dbReference type="EMBL" id="CAE7372695.1"/>
    </source>
</evidence>
<sequence>MGVEILLAVGLAMGLVDAAGVSAGDPQCWTGISAETRKACCADPGSGWGLGCWYSQFFFERCCLGSGAFAATCIPSQSQFGEELVVIEFFGWQTKRDGVYVEIGALDGFRYSNTLVLQSCLGWTGMLIEGSPRNYEALRRNLASKRPKNVVTHFGAVCAPPLTNATFLKGQNDNAVDGDARHLSETVVNKNIHRHRVAVPCKPMSWYLRSLPGKHVDFLSLDVEGAELEVLLTINFTEVTVEVFMIELHELTVSDQVQNWKIRNLLQNLGYRECKTARVKYSGVFARRHGQHADRC</sequence>
<dbReference type="InterPro" id="IPR029063">
    <property type="entry name" value="SAM-dependent_MTases_sf"/>
</dbReference>
<dbReference type="EMBL" id="CAJNDS010002207">
    <property type="protein sequence ID" value="CAE7372695.1"/>
    <property type="molecule type" value="Genomic_DNA"/>
</dbReference>
<dbReference type="GO" id="GO:0005789">
    <property type="term" value="C:endoplasmic reticulum membrane"/>
    <property type="evidence" value="ECO:0007669"/>
    <property type="project" value="TreeGrafter"/>
</dbReference>
<proteinExistence type="predicted"/>
<dbReference type="PANTHER" id="PTHR34009:SF2">
    <property type="entry name" value="PROTEIN STAR"/>
    <property type="match status" value="1"/>
</dbReference>
<evidence type="ECO:0000256" key="1">
    <source>
        <dbReference type="SAM" id="SignalP"/>
    </source>
</evidence>
<dbReference type="Proteomes" id="UP000604046">
    <property type="component" value="Unassembled WGS sequence"/>
</dbReference>
<dbReference type="Pfam" id="PF05050">
    <property type="entry name" value="Methyltransf_21"/>
    <property type="match status" value="1"/>
</dbReference>
<feature type="chain" id="PRO_5032638975" evidence="1">
    <location>
        <begin position="19"/>
        <end position="296"/>
    </location>
</feature>
<organism evidence="3 4">
    <name type="scientific">Symbiodinium natans</name>
    <dbReference type="NCBI Taxonomy" id="878477"/>
    <lineage>
        <taxon>Eukaryota</taxon>
        <taxon>Sar</taxon>
        <taxon>Alveolata</taxon>
        <taxon>Dinophyceae</taxon>
        <taxon>Suessiales</taxon>
        <taxon>Symbiodiniaceae</taxon>
        <taxon>Symbiodinium</taxon>
    </lineage>
</organism>
<dbReference type="GO" id="GO:0006888">
    <property type="term" value="P:endoplasmic reticulum to Golgi vesicle-mediated transport"/>
    <property type="evidence" value="ECO:0007669"/>
    <property type="project" value="TreeGrafter"/>
</dbReference>
<evidence type="ECO:0000259" key="2">
    <source>
        <dbReference type="Pfam" id="PF05050"/>
    </source>
</evidence>
<feature type="signal peptide" evidence="1">
    <location>
        <begin position="1"/>
        <end position="18"/>
    </location>
</feature>
<keyword evidence="1" id="KW-0732">Signal</keyword>
<keyword evidence="4" id="KW-1185">Reference proteome</keyword>
<name>A0A812Q8R4_9DINO</name>
<dbReference type="InterPro" id="IPR053202">
    <property type="entry name" value="EGF_Rcpt_Signaling_Reg"/>
</dbReference>
<dbReference type="OrthoDB" id="2154188at2759"/>
<dbReference type="GO" id="GO:0005886">
    <property type="term" value="C:plasma membrane"/>
    <property type="evidence" value="ECO:0007669"/>
    <property type="project" value="TreeGrafter"/>
</dbReference>
<dbReference type="InterPro" id="IPR006342">
    <property type="entry name" value="FkbM_mtfrase"/>
</dbReference>